<gene>
    <name evidence="1" type="ORF">GCM10010421_33420</name>
</gene>
<name>A0ABN3JTV6_9ACTN</name>
<dbReference type="RefSeq" id="WP_344604087.1">
    <property type="nucleotide sequence ID" value="NZ_BAAATK010000019.1"/>
</dbReference>
<evidence type="ECO:0008006" key="3">
    <source>
        <dbReference type="Google" id="ProtNLM"/>
    </source>
</evidence>
<evidence type="ECO:0000313" key="2">
    <source>
        <dbReference type="Proteomes" id="UP001500460"/>
    </source>
</evidence>
<accession>A0ABN3JTV6</accession>
<reference evidence="1 2" key="1">
    <citation type="journal article" date="2019" name="Int. J. Syst. Evol. Microbiol.">
        <title>The Global Catalogue of Microorganisms (GCM) 10K type strain sequencing project: providing services to taxonomists for standard genome sequencing and annotation.</title>
        <authorList>
            <consortium name="The Broad Institute Genomics Platform"/>
            <consortium name="The Broad Institute Genome Sequencing Center for Infectious Disease"/>
            <person name="Wu L."/>
            <person name="Ma J."/>
        </authorList>
    </citation>
    <scope>NUCLEOTIDE SEQUENCE [LARGE SCALE GENOMIC DNA]</scope>
    <source>
        <strain evidence="1 2">JCM 6922</strain>
    </source>
</reference>
<proteinExistence type="predicted"/>
<protein>
    <recommendedName>
        <fullName evidence="3">Zinc-finger domain-containing protein</fullName>
    </recommendedName>
</protein>
<comment type="caution">
    <text evidence="1">The sequence shown here is derived from an EMBL/GenBank/DDBJ whole genome shotgun (WGS) entry which is preliminary data.</text>
</comment>
<keyword evidence="2" id="KW-1185">Reference proteome</keyword>
<evidence type="ECO:0000313" key="1">
    <source>
        <dbReference type="EMBL" id="GAA2440337.1"/>
    </source>
</evidence>
<dbReference type="Proteomes" id="UP001500460">
    <property type="component" value="Unassembled WGS sequence"/>
</dbReference>
<sequence>MQPLQDRPDQAADEYETHLRTCRQCDADGRPCSVAKYLRRVHNNLARAARGRRDVSPR</sequence>
<dbReference type="EMBL" id="BAAATK010000019">
    <property type="protein sequence ID" value="GAA2440337.1"/>
    <property type="molecule type" value="Genomic_DNA"/>
</dbReference>
<organism evidence="1 2">
    <name type="scientific">Streptomyces glaucus</name>
    <dbReference type="NCBI Taxonomy" id="284029"/>
    <lineage>
        <taxon>Bacteria</taxon>
        <taxon>Bacillati</taxon>
        <taxon>Actinomycetota</taxon>
        <taxon>Actinomycetes</taxon>
        <taxon>Kitasatosporales</taxon>
        <taxon>Streptomycetaceae</taxon>
        <taxon>Streptomyces</taxon>
    </lineage>
</organism>